<keyword evidence="3" id="KW-0975">Bacterial flagellum</keyword>
<comment type="similarity">
    <text evidence="2">Belongs to the flagella basal body rod proteins family.</text>
</comment>
<dbReference type="Pfam" id="PF06429">
    <property type="entry name" value="Flg_bbr_C"/>
    <property type="match status" value="1"/>
</dbReference>
<dbReference type="GO" id="GO:0009425">
    <property type="term" value="C:bacterial-type flagellum basal body"/>
    <property type="evidence" value="ECO:0007669"/>
    <property type="project" value="UniProtKB-SubCell"/>
</dbReference>
<dbReference type="PATRIC" id="fig|1280947.3.peg.2142"/>
<dbReference type="EMBL" id="AWFG01000030">
    <property type="protein sequence ID" value="KCZ57491.1"/>
    <property type="molecule type" value="Genomic_DNA"/>
</dbReference>
<evidence type="ECO:0000313" key="7">
    <source>
        <dbReference type="Proteomes" id="UP000027190"/>
    </source>
</evidence>
<evidence type="ECO:0000313" key="6">
    <source>
        <dbReference type="EMBL" id="KCZ57491.1"/>
    </source>
</evidence>
<dbReference type="GO" id="GO:0071978">
    <property type="term" value="P:bacterial-type flagellum-dependent swarming motility"/>
    <property type="evidence" value="ECO:0007669"/>
    <property type="project" value="TreeGrafter"/>
</dbReference>
<keyword evidence="7" id="KW-1185">Reference proteome</keyword>
<evidence type="ECO:0000259" key="4">
    <source>
        <dbReference type="Pfam" id="PF00460"/>
    </source>
</evidence>
<dbReference type="Pfam" id="PF00460">
    <property type="entry name" value="Flg_bb_rod"/>
    <property type="match status" value="1"/>
</dbReference>
<gene>
    <name evidence="6" type="ORF">HY30_04790</name>
</gene>
<accession>A0A062UAT5</accession>
<proteinExistence type="inferred from homology"/>
<protein>
    <recommendedName>
        <fullName evidence="8">Flagellar basal-body/hook protein C-terminal domain-containing protein</fullName>
    </recommendedName>
</protein>
<reference evidence="6 7" key="1">
    <citation type="journal article" date="2014" name="Antonie Van Leeuwenhoek">
        <title>Hyphomonas beringensis sp. nov. and Hyphomonas chukchiensis sp. nov., isolated from surface seawater of the Bering Sea and Chukchi Sea.</title>
        <authorList>
            <person name="Li C."/>
            <person name="Lai Q."/>
            <person name="Li G."/>
            <person name="Dong C."/>
            <person name="Wang J."/>
            <person name="Liao Y."/>
            <person name="Shao Z."/>
        </authorList>
    </citation>
    <scope>NUCLEOTIDE SEQUENCE [LARGE SCALE GENOMIC DNA]</scope>
    <source>
        <strain evidence="6 7">BH-BN04-4</strain>
    </source>
</reference>
<comment type="caution">
    <text evidence="6">The sequence shown here is derived from an EMBL/GenBank/DDBJ whole genome shotgun (WGS) entry which is preliminary data.</text>
</comment>
<evidence type="ECO:0000256" key="2">
    <source>
        <dbReference type="ARBA" id="ARBA00009677"/>
    </source>
</evidence>
<name>A0A062UAT5_9PROT</name>
<dbReference type="RefSeq" id="WP_051615336.1">
    <property type="nucleotide sequence ID" value="NZ_AWFG01000030.1"/>
</dbReference>
<evidence type="ECO:0008006" key="8">
    <source>
        <dbReference type="Google" id="ProtNLM"/>
    </source>
</evidence>
<dbReference type="InterPro" id="IPR001444">
    <property type="entry name" value="Flag_bb_rod_N"/>
</dbReference>
<evidence type="ECO:0000256" key="1">
    <source>
        <dbReference type="ARBA" id="ARBA00004117"/>
    </source>
</evidence>
<sequence>MNPLKAVMQQAVAGMGLESRRITVAAENISNVDTPGYQKKLLAMQPQIGGADSFAAMKEILDETPGERNYQPSHPMADQDGYVTMSNVSLVMEMADMREANRTYEANLNAFQQARSMYSSLLDILRR</sequence>
<dbReference type="AlphaFoldDB" id="A0A062UAT5"/>
<evidence type="ECO:0000259" key="5">
    <source>
        <dbReference type="Pfam" id="PF06429"/>
    </source>
</evidence>
<dbReference type="Proteomes" id="UP000027190">
    <property type="component" value="Unassembled WGS sequence"/>
</dbReference>
<dbReference type="PROSITE" id="PS00588">
    <property type="entry name" value="FLAGELLA_BB_ROD"/>
    <property type="match status" value="1"/>
</dbReference>
<evidence type="ECO:0000256" key="3">
    <source>
        <dbReference type="ARBA" id="ARBA00023143"/>
    </source>
</evidence>
<dbReference type="PANTHER" id="PTHR30435:SF2">
    <property type="entry name" value="FLAGELLAR BASAL-BODY ROD PROTEIN FLGC"/>
    <property type="match status" value="1"/>
</dbReference>
<organism evidence="6 7">
    <name type="scientific">Hyphomonas chukchiensis</name>
    <dbReference type="NCBI Taxonomy" id="1280947"/>
    <lineage>
        <taxon>Bacteria</taxon>
        <taxon>Pseudomonadati</taxon>
        <taxon>Pseudomonadota</taxon>
        <taxon>Alphaproteobacteria</taxon>
        <taxon>Hyphomonadales</taxon>
        <taxon>Hyphomonadaceae</taxon>
        <taxon>Hyphomonas</taxon>
    </lineage>
</organism>
<dbReference type="InterPro" id="IPR019776">
    <property type="entry name" value="Flagellar_basal_body_rod_CS"/>
</dbReference>
<feature type="domain" description="Flagellar basal-body/hook protein C-terminal" evidence="5">
    <location>
        <begin position="79"/>
        <end position="123"/>
    </location>
</feature>
<dbReference type="OrthoDB" id="9813951at2"/>
<feature type="domain" description="Flagellar basal body rod protein N-terminal" evidence="4">
    <location>
        <begin position="9"/>
        <end position="38"/>
    </location>
</feature>
<dbReference type="PANTHER" id="PTHR30435">
    <property type="entry name" value="FLAGELLAR PROTEIN"/>
    <property type="match status" value="1"/>
</dbReference>
<dbReference type="eggNOG" id="COG1558">
    <property type="taxonomic scope" value="Bacteria"/>
</dbReference>
<dbReference type="InterPro" id="IPR010930">
    <property type="entry name" value="Flg_bb/hook_C_dom"/>
</dbReference>
<dbReference type="STRING" id="1280947.HY30_04790"/>
<comment type="subcellular location">
    <subcellularLocation>
        <location evidence="1">Bacterial flagellum basal body</location>
    </subcellularLocation>
</comment>